<evidence type="ECO:0000313" key="4">
    <source>
        <dbReference type="EMBL" id="EDM79066.1"/>
    </source>
</evidence>
<keyword evidence="2" id="KW-1133">Transmembrane helix</keyword>
<evidence type="ECO:0000256" key="3">
    <source>
        <dbReference type="SAM" id="SignalP"/>
    </source>
</evidence>
<feature type="compositionally biased region" description="Pro residues" evidence="1">
    <location>
        <begin position="29"/>
        <end position="45"/>
    </location>
</feature>
<comment type="caution">
    <text evidence="4">The sequence shown here is derived from an EMBL/GenBank/DDBJ whole genome shotgun (WGS) entry which is preliminary data.</text>
</comment>
<dbReference type="STRING" id="391625.PPSIR1_10700"/>
<proteinExistence type="predicted"/>
<dbReference type="InterPro" id="IPR011990">
    <property type="entry name" value="TPR-like_helical_dom_sf"/>
</dbReference>
<dbReference type="Proteomes" id="UP000005801">
    <property type="component" value="Unassembled WGS sequence"/>
</dbReference>
<dbReference type="EMBL" id="ABCS01000023">
    <property type="protein sequence ID" value="EDM79066.1"/>
    <property type="molecule type" value="Genomic_DNA"/>
</dbReference>
<name>A6G4X4_9BACT</name>
<evidence type="ECO:0000313" key="5">
    <source>
        <dbReference type="Proteomes" id="UP000005801"/>
    </source>
</evidence>
<evidence type="ECO:0000256" key="1">
    <source>
        <dbReference type="SAM" id="MobiDB-lite"/>
    </source>
</evidence>
<keyword evidence="2" id="KW-0472">Membrane</keyword>
<feature type="compositionally biased region" description="Basic and acidic residues" evidence="1">
    <location>
        <begin position="173"/>
        <end position="191"/>
    </location>
</feature>
<feature type="region of interest" description="Disordered" evidence="1">
    <location>
        <begin position="156"/>
        <end position="191"/>
    </location>
</feature>
<reference evidence="4 5" key="1">
    <citation type="submission" date="2007-06" db="EMBL/GenBank/DDBJ databases">
        <authorList>
            <person name="Shimkets L."/>
            <person name="Ferriera S."/>
            <person name="Johnson J."/>
            <person name="Kravitz S."/>
            <person name="Beeson K."/>
            <person name="Sutton G."/>
            <person name="Rogers Y.-H."/>
            <person name="Friedman R."/>
            <person name="Frazier M."/>
            <person name="Venter J.C."/>
        </authorList>
    </citation>
    <scope>NUCLEOTIDE SEQUENCE [LARGE SCALE GENOMIC DNA]</scope>
    <source>
        <strain evidence="4 5">SIR-1</strain>
    </source>
</reference>
<evidence type="ECO:0000256" key="2">
    <source>
        <dbReference type="SAM" id="Phobius"/>
    </source>
</evidence>
<dbReference type="AlphaFoldDB" id="A6G4X4"/>
<keyword evidence="5" id="KW-1185">Reference proteome</keyword>
<accession>A6G4X4</accession>
<organism evidence="4 5">
    <name type="scientific">Plesiocystis pacifica SIR-1</name>
    <dbReference type="NCBI Taxonomy" id="391625"/>
    <lineage>
        <taxon>Bacteria</taxon>
        <taxon>Pseudomonadati</taxon>
        <taxon>Myxococcota</taxon>
        <taxon>Polyangia</taxon>
        <taxon>Nannocystales</taxon>
        <taxon>Nannocystaceae</taxon>
        <taxon>Plesiocystis</taxon>
    </lineage>
</organism>
<sequence>MIMRRLQAPIALVLSLSVPSVAFASPAPPAPTAPAPAAPSEPAPSPAEMTDEQKIELAKEKYSAAEGLAAEGKWVEAVPLYEEAYYLVPGKHGFAHKVGVAAFKAGDCNKANSYLKHFLTYGDPEKYVEKMDQAKQILGEISVSGCASDQAAAATTTTTTAVATDEEDPLGDSTREQRQDEAAESRKAVKEEKRGLKTGGIALVTVGGLGVVAGIVGIAIASGTANTLDELSTNATASGFPVGDYACRFVENNQCPYQLESRLRASNITAYVGLGVGGVALIGGAAMLAIYSINKKKSGGADPTEPEPDPGAEGGVELTGIAPMLVPGGGGGAVVELRF</sequence>
<feature type="region of interest" description="Disordered" evidence="1">
    <location>
        <begin position="29"/>
        <end position="52"/>
    </location>
</feature>
<feature type="chain" id="PRO_5002697516" evidence="3">
    <location>
        <begin position="25"/>
        <end position="339"/>
    </location>
</feature>
<protein>
    <submittedName>
        <fullName evidence="4">Uncharacterized protein</fullName>
    </submittedName>
</protein>
<keyword evidence="2" id="KW-0812">Transmembrane</keyword>
<dbReference type="SUPFAM" id="SSF48452">
    <property type="entry name" value="TPR-like"/>
    <property type="match status" value="1"/>
</dbReference>
<feature type="signal peptide" evidence="3">
    <location>
        <begin position="1"/>
        <end position="24"/>
    </location>
</feature>
<keyword evidence="3" id="KW-0732">Signal</keyword>
<gene>
    <name evidence="4" type="ORF">PPSIR1_10700</name>
</gene>
<feature type="transmembrane region" description="Helical" evidence="2">
    <location>
        <begin position="268"/>
        <end position="291"/>
    </location>
</feature>